<protein>
    <submittedName>
        <fullName evidence="1">Uncharacterized protein</fullName>
    </submittedName>
</protein>
<dbReference type="Proteomes" id="UP000824533">
    <property type="component" value="Linkage Group LG29"/>
</dbReference>
<dbReference type="EMBL" id="CM034415">
    <property type="protein sequence ID" value="KAJ0169828.1"/>
    <property type="molecule type" value="Genomic_DNA"/>
</dbReference>
<reference evidence="1 2" key="1">
    <citation type="journal article" date="2021" name="Front. Genet.">
        <title>Chromosome-Level Genome Assembly Reveals Significant Gene Expansion in the Toll and IMD Signaling Pathways of Dendrolimus kikuchii.</title>
        <authorList>
            <person name="Zhou J."/>
            <person name="Wu P."/>
            <person name="Xiong Z."/>
            <person name="Liu N."/>
            <person name="Zhao N."/>
            <person name="Ji M."/>
            <person name="Qiu Y."/>
            <person name="Yang B."/>
        </authorList>
    </citation>
    <scope>NUCLEOTIDE SEQUENCE [LARGE SCALE GENOMIC DNA]</scope>
    <source>
        <strain evidence="1">Ann1</strain>
    </source>
</reference>
<sequence>MPPTRKRSPLWNHFSQLADNKAKCGYCAQILSIPNKSIGNMSRHMRLKHPSIQIHLSRQATQIQKPQSPTAEHPDPIASSSSSQVLAAATPISLPVRNVTQAHFISLTVHYLDSNNKIVSYLLDCFSFFEKHTAVNLVNSLKAKMTEWKIQHKVVAVEVTAANISAAIKMGSWRHIGCFAHSVNLVVQVGLKEIKNPYTKVKAIVEYFKRSSPALAKLREIQIQMGLS</sequence>
<keyword evidence="2" id="KW-1185">Reference proteome</keyword>
<evidence type="ECO:0000313" key="2">
    <source>
        <dbReference type="Proteomes" id="UP000824533"/>
    </source>
</evidence>
<proteinExistence type="predicted"/>
<evidence type="ECO:0000313" key="1">
    <source>
        <dbReference type="EMBL" id="KAJ0169828.1"/>
    </source>
</evidence>
<accession>A0ACC1CE89</accession>
<gene>
    <name evidence="1" type="ORF">K1T71_014434</name>
</gene>
<name>A0ACC1CE89_9NEOP</name>
<organism evidence="1 2">
    <name type="scientific">Dendrolimus kikuchii</name>
    <dbReference type="NCBI Taxonomy" id="765133"/>
    <lineage>
        <taxon>Eukaryota</taxon>
        <taxon>Metazoa</taxon>
        <taxon>Ecdysozoa</taxon>
        <taxon>Arthropoda</taxon>
        <taxon>Hexapoda</taxon>
        <taxon>Insecta</taxon>
        <taxon>Pterygota</taxon>
        <taxon>Neoptera</taxon>
        <taxon>Endopterygota</taxon>
        <taxon>Lepidoptera</taxon>
        <taxon>Glossata</taxon>
        <taxon>Ditrysia</taxon>
        <taxon>Bombycoidea</taxon>
        <taxon>Lasiocampidae</taxon>
        <taxon>Dendrolimus</taxon>
    </lineage>
</organism>
<comment type="caution">
    <text evidence="1">The sequence shown here is derived from an EMBL/GenBank/DDBJ whole genome shotgun (WGS) entry which is preliminary data.</text>
</comment>